<name>A0A2I0QVU9_9BACI</name>
<evidence type="ECO:0000256" key="5">
    <source>
        <dbReference type="SAM" id="SignalP"/>
    </source>
</evidence>
<feature type="signal peptide" evidence="5">
    <location>
        <begin position="1"/>
        <end position="28"/>
    </location>
</feature>
<keyword evidence="2 3" id="KW-0186">Copper</keyword>
<dbReference type="AlphaFoldDB" id="A0A2I0QVU9"/>
<evidence type="ECO:0000256" key="3">
    <source>
        <dbReference type="PIRSR" id="PIRSR603782-1"/>
    </source>
</evidence>
<comment type="similarity">
    <text evidence="1">Belongs to the SCO1/2 family.</text>
</comment>
<feature type="binding site" evidence="3">
    <location>
        <position position="73"/>
    </location>
    <ligand>
        <name>Cu cation</name>
        <dbReference type="ChEBI" id="CHEBI:23378"/>
    </ligand>
</feature>
<dbReference type="InterPro" id="IPR036249">
    <property type="entry name" value="Thioredoxin-like_sf"/>
</dbReference>
<keyword evidence="5" id="KW-0732">Signal</keyword>
<dbReference type="RefSeq" id="WP_101330206.1">
    <property type="nucleotide sequence ID" value="NZ_PJNH01000001.1"/>
</dbReference>
<protein>
    <submittedName>
        <fullName evidence="7">Cytochrome c oxidase assembly protein</fullName>
    </submittedName>
</protein>
<dbReference type="InterPro" id="IPR003782">
    <property type="entry name" value="SCO1/SenC"/>
</dbReference>
<feature type="chain" id="PRO_5014111156" evidence="5">
    <location>
        <begin position="29"/>
        <end position="200"/>
    </location>
</feature>
<proteinExistence type="inferred from homology"/>
<feature type="disulfide bond" description="Redox-active" evidence="4">
    <location>
        <begin position="73"/>
        <end position="77"/>
    </location>
</feature>
<feature type="domain" description="Thioredoxin" evidence="6">
    <location>
        <begin position="35"/>
        <end position="197"/>
    </location>
</feature>
<dbReference type="EMBL" id="PJNH01000001">
    <property type="protein sequence ID" value="PKR78462.1"/>
    <property type="molecule type" value="Genomic_DNA"/>
</dbReference>
<dbReference type="SUPFAM" id="SSF52833">
    <property type="entry name" value="Thioredoxin-like"/>
    <property type="match status" value="1"/>
</dbReference>
<dbReference type="PANTHER" id="PTHR12151:SF25">
    <property type="entry name" value="LINALOOL DEHYDRATASE_ISOMERASE DOMAIN-CONTAINING PROTEIN"/>
    <property type="match status" value="1"/>
</dbReference>
<dbReference type="PANTHER" id="PTHR12151">
    <property type="entry name" value="ELECTRON TRANSPORT PROTIN SCO1/SENC FAMILY MEMBER"/>
    <property type="match status" value="1"/>
</dbReference>
<accession>A0A2I0QVU9</accession>
<evidence type="ECO:0000259" key="6">
    <source>
        <dbReference type="PROSITE" id="PS51352"/>
    </source>
</evidence>
<dbReference type="Gene3D" id="3.40.30.10">
    <property type="entry name" value="Glutaredoxin"/>
    <property type="match status" value="1"/>
</dbReference>
<evidence type="ECO:0000256" key="2">
    <source>
        <dbReference type="ARBA" id="ARBA00023008"/>
    </source>
</evidence>
<dbReference type="Proteomes" id="UP000243524">
    <property type="component" value="Unassembled WGS sequence"/>
</dbReference>
<gene>
    <name evidence="7" type="ORF">CEY16_01510</name>
</gene>
<evidence type="ECO:0000313" key="8">
    <source>
        <dbReference type="Proteomes" id="UP000243524"/>
    </source>
</evidence>
<comment type="caution">
    <text evidence="7">The sequence shown here is derived from an EMBL/GenBank/DDBJ whole genome shotgun (WGS) entry which is preliminary data.</text>
</comment>
<evidence type="ECO:0000256" key="1">
    <source>
        <dbReference type="ARBA" id="ARBA00010996"/>
    </source>
</evidence>
<dbReference type="PROSITE" id="PS51352">
    <property type="entry name" value="THIOREDOXIN_2"/>
    <property type="match status" value="1"/>
</dbReference>
<dbReference type="CDD" id="cd02968">
    <property type="entry name" value="SCO"/>
    <property type="match status" value="1"/>
</dbReference>
<feature type="binding site" evidence="3">
    <location>
        <position position="163"/>
    </location>
    <ligand>
        <name>Cu cation</name>
        <dbReference type="ChEBI" id="CHEBI:23378"/>
    </ligand>
</feature>
<keyword evidence="8" id="KW-1185">Reference proteome</keyword>
<dbReference type="OrthoDB" id="9811998at2"/>
<dbReference type="PROSITE" id="PS51257">
    <property type="entry name" value="PROKAR_LIPOPROTEIN"/>
    <property type="match status" value="1"/>
</dbReference>
<feature type="binding site" evidence="3">
    <location>
        <position position="77"/>
    </location>
    <ligand>
        <name>Cu cation</name>
        <dbReference type="ChEBI" id="CHEBI:23378"/>
    </ligand>
</feature>
<dbReference type="GO" id="GO:0046872">
    <property type="term" value="F:metal ion binding"/>
    <property type="evidence" value="ECO:0007669"/>
    <property type="project" value="UniProtKB-KW"/>
</dbReference>
<sequence>MFLKNKSILILLLFGFILLLTACQESQAEEPKYQPEFENEVESFTYTNQDKQEVSLSDLEGTYWISNFIFTNCNTVCPPMTANMAKLQDKAEEENLDVRFVSFSVDPVNDDPATLKSFGDKFKVNYDNWDFLTGYDQEHIESFAANSFKALVSKVDGQEQVNHGTQFFIVNPDGEMINSFSGTSDEEMDNIIDHLKYYTD</sequence>
<keyword evidence="4" id="KW-1015">Disulfide bond</keyword>
<evidence type="ECO:0000256" key="4">
    <source>
        <dbReference type="PIRSR" id="PIRSR603782-2"/>
    </source>
</evidence>
<reference evidence="7 8" key="1">
    <citation type="submission" date="2017-06" db="EMBL/GenBank/DDBJ databases">
        <title>the draft geome sequence of Illustriluteabacillus marina B3227.</title>
        <authorList>
            <person name="He R.-H."/>
            <person name="Du Z.-J."/>
        </authorList>
    </citation>
    <scope>NUCLEOTIDE SEQUENCE [LARGE SCALE GENOMIC DNA]</scope>
    <source>
        <strain evidence="7 8">B3227</strain>
    </source>
</reference>
<evidence type="ECO:0000313" key="7">
    <source>
        <dbReference type="EMBL" id="PKR78462.1"/>
    </source>
</evidence>
<keyword evidence="3" id="KW-0479">Metal-binding</keyword>
<dbReference type="Pfam" id="PF02630">
    <property type="entry name" value="SCO1-SenC"/>
    <property type="match status" value="1"/>
</dbReference>
<organism evidence="7 8">
    <name type="scientific">Halalkalibacillus sediminis</name>
    <dbReference type="NCBI Taxonomy" id="2018042"/>
    <lineage>
        <taxon>Bacteria</taxon>
        <taxon>Bacillati</taxon>
        <taxon>Bacillota</taxon>
        <taxon>Bacilli</taxon>
        <taxon>Bacillales</taxon>
        <taxon>Bacillaceae</taxon>
        <taxon>Halalkalibacillus</taxon>
    </lineage>
</organism>
<dbReference type="InterPro" id="IPR013766">
    <property type="entry name" value="Thioredoxin_domain"/>
</dbReference>